<accession>A0A075G4W4</accession>
<name>A0A075G4W4_9ARCH</name>
<dbReference type="InterPro" id="IPR000305">
    <property type="entry name" value="GIY-YIG_endonuc"/>
</dbReference>
<organism evidence="2">
    <name type="scientific">uncultured marine thaumarchaeote AD1000_88_A06</name>
    <dbReference type="NCBI Taxonomy" id="1455945"/>
    <lineage>
        <taxon>Archaea</taxon>
        <taxon>Nitrososphaerota</taxon>
        <taxon>environmental samples</taxon>
    </lineage>
</organism>
<dbReference type="InterPro" id="IPR053748">
    <property type="entry name" value="Host_DNA_Degrad_Endo"/>
</dbReference>
<dbReference type="InterPro" id="IPR035901">
    <property type="entry name" value="GIY-YIG_endonuc_sf"/>
</dbReference>
<dbReference type="Gene3D" id="3.40.1440.40">
    <property type="match status" value="1"/>
</dbReference>
<dbReference type="EMBL" id="KF900490">
    <property type="protein sequence ID" value="AIE96866.1"/>
    <property type="molecule type" value="Genomic_DNA"/>
</dbReference>
<feature type="domain" description="GIY-YIG" evidence="1">
    <location>
        <begin position="60"/>
        <end position="152"/>
    </location>
</feature>
<dbReference type="SUPFAM" id="SSF82771">
    <property type="entry name" value="GIY-YIG endonuclease"/>
    <property type="match status" value="1"/>
</dbReference>
<evidence type="ECO:0000313" key="2">
    <source>
        <dbReference type="EMBL" id="AIE96866.1"/>
    </source>
</evidence>
<proteinExistence type="predicted"/>
<dbReference type="SMART" id="SM00465">
    <property type="entry name" value="GIYc"/>
    <property type="match status" value="1"/>
</dbReference>
<sequence length="156" mass="18180">MKLELDKFDRVCEIIPKLDANNEAVEFFPQSRYKKQHLGLHKYGKGPFCKFTIGKQYFGKMGVYVILVNDEVCYVGECENFSERFYAYGNISPKNCFKGGRSTNCRINTNILTSFKSNNIIQLYFLETSDRFKIEYELIQELTPPWNKTLGKPSKI</sequence>
<dbReference type="CDD" id="cd10436">
    <property type="entry name" value="GIY-YIG_EndoII_Hpy188I_like"/>
    <property type="match status" value="1"/>
</dbReference>
<protein>
    <recommendedName>
        <fullName evidence="1">GIY-YIG domain-containing protein</fullName>
    </recommendedName>
</protein>
<reference evidence="2" key="1">
    <citation type="journal article" date="2014" name="Genome Biol. Evol.">
        <title>Pangenome evidence for extensive interdomain horizontal transfer affecting lineage core and shell genes in uncultured planktonic thaumarchaeota and euryarchaeota.</title>
        <authorList>
            <person name="Deschamps P."/>
            <person name="Zivanovic Y."/>
            <person name="Moreira D."/>
            <person name="Rodriguez-Valera F."/>
            <person name="Lopez-Garcia P."/>
        </authorList>
    </citation>
    <scope>NUCLEOTIDE SEQUENCE</scope>
</reference>
<dbReference type="InterPro" id="IPR044556">
    <property type="entry name" value="EndoII-like_GIY-YIG"/>
</dbReference>
<dbReference type="AlphaFoldDB" id="A0A075G4W4"/>
<evidence type="ECO:0000259" key="1">
    <source>
        <dbReference type="SMART" id="SM00465"/>
    </source>
</evidence>